<evidence type="ECO:0008006" key="3">
    <source>
        <dbReference type="Google" id="ProtNLM"/>
    </source>
</evidence>
<protein>
    <recommendedName>
        <fullName evidence="3">3-keto-disaccharide hydrolase domain-containing protein</fullName>
    </recommendedName>
</protein>
<keyword evidence="2" id="KW-1185">Reference proteome</keyword>
<gene>
    <name evidence="1" type="ORF">EDE15_0750</name>
</gene>
<dbReference type="EMBL" id="RSDW01000001">
    <property type="protein sequence ID" value="RSL15267.1"/>
    <property type="molecule type" value="Genomic_DNA"/>
</dbReference>
<dbReference type="AlphaFoldDB" id="A0A428MEH4"/>
<dbReference type="Proteomes" id="UP000269669">
    <property type="component" value="Unassembled WGS sequence"/>
</dbReference>
<dbReference type="RefSeq" id="WP_185826996.1">
    <property type="nucleotide sequence ID" value="NZ_RSDW01000001.1"/>
</dbReference>
<sequence>MYRVPTVIRVAAVAFVLSGLVYGQESPDTNRKVAGGGIQATGWQGKIDPDAEKAGQTVSDAKLVMEGKDLKVTTGPAITYWNPKNVAKGDYTVSATFTEPKFMNLNTHPHPYGIVIAGNDLGTGQQSYLYCAAYGSGNFIVRGFGPDAFQMNGRREASDAVHKAAGPGQPVTQDIAMQVKGDKVSCIINGTVVKTFDKSELVTAGKLKSTDGVYGLRFAHNTDAVVTNLKMTTP</sequence>
<proteinExistence type="predicted"/>
<comment type="caution">
    <text evidence="1">The sequence shown here is derived from an EMBL/GenBank/DDBJ whole genome shotgun (WGS) entry which is preliminary data.</text>
</comment>
<reference evidence="1 2" key="1">
    <citation type="submission" date="2018-12" db="EMBL/GenBank/DDBJ databases">
        <title>Sequencing of bacterial isolates from soil warming experiment in Harvard Forest, Massachusetts, USA.</title>
        <authorList>
            <person name="Deangelis K."/>
        </authorList>
    </citation>
    <scope>NUCLEOTIDE SEQUENCE [LARGE SCALE GENOMIC DNA]</scope>
    <source>
        <strain evidence="1 2">EB153</strain>
    </source>
</reference>
<evidence type="ECO:0000313" key="1">
    <source>
        <dbReference type="EMBL" id="RSL15267.1"/>
    </source>
</evidence>
<accession>A0A428MEH4</accession>
<organism evidence="1 2">
    <name type="scientific">Edaphobacter aggregans</name>
    <dbReference type="NCBI Taxonomy" id="570835"/>
    <lineage>
        <taxon>Bacteria</taxon>
        <taxon>Pseudomonadati</taxon>
        <taxon>Acidobacteriota</taxon>
        <taxon>Terriglobia</taxon>
        <taxon>Terriglobales</taxon>
        <taxon>Acidobacteriaceae</taxon>
        <taxon>Edaphobacter</taxon>
    </lineage>
</organism>
<evidence type="ECO:0000313" key="2">
    <source>
        <dbReference type="Proteomes" id="UP000269669"/>
    </source>
</evidence>
<name>A0A428MEH4_9BACT</name>